<proteinExistence type="predicted"/>
<dbReference type="KEGG" id="slj:EGC82_05880"/>
<dbReference type="EMBL" id="CP034015">
    <property type="protein sequence ID" value="AZG72343.1"/>
    <property type="molecule type" value="Genomic_DNA"/>
</dbReference>
<evidence type="ECO:0000313" key="2">
    <source>
        <dbReference type="Proteomes" id="UP000278035"/>
    </source>
</evidence>
<dbReference type="OrthoDB" id="6272562at2"/>
<accession>A0A3G8LRD4</accession>
<evidence type="ECO:0000313" key="1">
    <source>
        <dbReference type="EMBL" id="AZG72343.1"/>
    </source>
</evidence>
<protein>
    <submittedName>
        <fullName evidence="1">Uncharacterized protein</fullName>
    </submittedName>
</protein>
<gene>
    <name evidence="1" type="ORF">EGC82_05880</name>
</gene>
<dbReference type="Proteomes" id="UP000278035">
    <property type="component" value="Chromosome"/>
</dbReference>
<reference evidence="2" key="1">
    <citation type="submission" date="2018-11" db="EMBL/GenBank/DDBJ databases">
        <title>Shewanella sp. M2.</title>
        <authorList>
            <person name="Hwang Y.J."/>
            <person name="Hwang C.Y."/>
        </authorList>
    </citation>
    <scope>NUCLEOTIDE SEQUENCE [LARGE SCALE GENOMIC DNA]</scope>
    <source>
        <strain evidence="2">LMG 19866</strain>
    </source>
</reference>
<dbReference type="AlphaFoldDB" id="A0A3G8LRD4"/>
<sequence length="213" mass="23665">MNPSPQDLDSLIKSLPLEMQPTTDLWPEITAQLSPQSQQKTHLTRPWLIAASVAVLSLLAMLLWQRPDGNSLQPQTAAISVTAPVSTLNTVVSLTTSSPQTEATQTESTLAELVDQIALTHQTQLDVFNQNQYIVSWQLSSTDAPQQIQSDISQALAALDIASKQVQAALKQQPTNQQMWQLWRWIMQRQITLLQQGQKLPFTSKRTSQGNTI</sequence>
<name>A0A3G8LRD4_9GAMM</name>
<keyword evidence="2" id="KW-1185">Reference proteome</keyword>
<dbReference type="RefSeq" id="WP_124729936.1">
    <property type="nucleotide sequence ID" value="NZ_CBCSKC010000018.1"/>
</dbReference>
<organism evidence="1 2">
    <name type="scientific">Shewanella livingstonensis</name>
    <dbReference type="NCBI Taxonomy" id="150120"/>
    <lineage>
        <taxon>Bacteria</taxon>
        <taxon>Pseudomonadati</taxon>
        <taxon>Pseudomonadota</taxon>
        <taxon>Gammaproteobacteria</taxon>
        <taxon>Alteromonadales</taxon>
        <taxon>Shewanellaceae</taxon>
        <taxon>Shewanella</taxon>
    </lineage>
</organism>